<protein>
    <submittedName>
        <fullName evidence="2">Uncharacterized protein</fullName>
    </submittedName>
</protein>
<dbReference type="STRING" id="1117943.SFHH103_01795"/>
<organism evidence="2 3">
    <name type="scientific">Sinorhizobium fredii (strain HH103)</name>
    <dbReference type="NCBI Taxonomy" id="1117943"/>
    <lineage>
        <taxon>Bacteria</taxon>
        <taxon>Pseudomonadati</taxon>
        <taxon>Pseudomonadota</taxon>
        <taxon>Alphaproteobacteria</taxon>
        <taxon>Hyphomicrobiales</taxon>
        <taxon>Rhizobiaceae</taxon>
        <taxon>Sinorhizobium/Ensifer group</taxon>
        <taxon>Sinorhizobium</taxon>
    </lineage>
</organism>
<sequence length="42" mass="4557">MQFDILRNPGATEEVAEAIISSDVHTQHGKKMQSRAGAMIST</sequence>
<dbReference type="PATRIC" id="fig|380.5.peg.1907"/>
<reference evidence="2 3" key="1">
    <citation type="journal article" date="2012" name="J. Bacteriol.">
        <title>Genome sequence of the soybean symbiont Sinorhizobium fredii HH103.</title>
        <authorList>
            <person name="Weidner S."/>
            <person name="Becker A."/>
            <person name="Bonilla I."/>
            <person name="Jaenicke S."/>
            <person name="Lloret J."/>
            <person name="Margaret I."/>
            <person name="Puhler A."/>
            <person name="Ruiz-Sainz J.E."/>
            <person name="Schneiker-Bekel S."/>
            <person name="Szczepanowski R."/>
            <person name="Vinardell J.M."/>
            <person name="Zehner S."/>
            <person name="Gottfert M."/>
        </authorList>
    </citation>
    <scope>NUCLEOTIDE SEQUENCE [LARGE SCALE GENOMIC DNA]</scope>
    <source>
        <strain evidence="2 3">HH103</strain>
    </source>
</reference>
<name>G9A7R2_SINF1</name>
<dbReference type="KEGG" id="sfh:SFHH103_01795"/>
<dbReference type="AlphaFoldDB" id="G9A7R2"/>
<dbReference type="Proteomes" id="UP000007735">
    <property type="component" value="Chromosome"/>
</dbReference>
<accession>G9A7R2</accession>
<evidence type="ECO:0000313" key="2">
    <source>
        <dbReference type="EMBL" id="CCE96292.1"/>
    </source>
</evidence>
<proteinExistence type="predicted"/>
<feature type="region of interest" description="Disordered" evidence="1">
    <location>
        <begin position="23"/>
        <end position="42"/>
    </location>
</feature>
<evidence type="ECO:0000313" key="3">
    <source>
        <dbReference type="Proteomes" id="UP000007735"/>
    </source>
</evidence>
<gene>
    <name evidence="2" type="ordered locus">SFHH103_01795</name>
</gene>
<dbReference type="HOGENOM" id="CLU_3256851_0_0_5"/>
<dbReference type="EMBL" id="HE616890">
    <property type="protein sequence ID" value="CCE96292.1"/>
    <property type="molecule type" value="Genomic_DNA"/>
</dbReference>
<evidence type="ECO:0000256" key="1">
    <source>
        <dbReference type="SAM" id="MobiDB-lite"/>
    </source>
</evidence>